<accession>A0A915J5F2</accession>
<proteinExistence type="predicted"/>
<dbReference type="AlphaFoldDB" id="A0A915J5F2"/>
<dbReference type="WBParaSite" id="nRc.2.0.1.t21697-RA">
    <property type="protein sequence ID" value="nRc.2.0.1.t21697-RA"/>
    <property type="gene ID" value="nRc.2.0.1.g21697"/>
</dbReference>
<evidence type="ECO:0000313" key="1">
    <source>
        <dbReference type="Proteomes" id="UP000887565"/>
    </source>
</evidence>
<name>A0A915J5F2_ROMCU</name>
<reference evidence="2" key="1">
    <citation type="submission" date="2022-11" db="UniProtKB">
        <authorList>
            <consortium name="WormBaseParasite"/>
        </authorList>
    </citation>
    <scope>IDENTIFICATION</scope>
</reference>
<keyword evidence="1" id="KW-1185">Reference proteome</keyword>
<dbReference type="Proteomes" id="UP000887565">
    <property type="component" value="Unplaced"/>
</dbReference>
<organism evidence="1 2">
    <name type="scientific">Romanomermis culicivorax</name>
    <name type="common">Nematode worm</name>
    <dbReference type="NCBI Taxonomy" id="13658"/>
    <lineage>
        <taxon>Eukaryota</taxon>
        <taxon>Metazoa</taxon>
        <taxon>Ecdysozoa</taxon>
        <taxon>Nematoda</taxon>
        <taxon>Enoplea</taxon>
        <taxon>Dorylaimia</taxon>
        <taxon>Mermithida</taxon>
        <taxon>Mermithoidea</taxon>
        <taxon>Mermithidae</taxon>
        <taxon>Romanomermis</taxon>
    </lineage>
</organism>
<protein>
    <submittedName>
        <fullName evidence="2">Uncharacterized protein</fullName>
    </submittedName>
</protein>
<sequence>MDDSMKALGEVVLLTTSKVGTSEKVGSIQIKFMDSNWSMTSNAESVGMPGAVPGWRNGPEALVTLRRQLEVARQPPSSLGCDTMPKHWHYQHASLLSTGPECSRSSHILELMLNPHLVFFGLDFTLESLDPTAPVESTAL</sequence>
<evidence type="ECO:0000313" key="2">
    <source>
        <dbReference type="WBParaSite" id="nRc.2.0.1.t21697-RA"/>
    </source>
</evidence>